<evidence type="ECO:0000256" key="2">
    <source>
        <dbReference type="ARBA" id="ARBA00022614"/>
    </source>
</evidence>
<dbReference type="InterPro" id="IPR001611">
    <property type="entry name" value="Leu-rich_rpt"/>
</dbReference>
<evidence type="ECO:0000256" key="1">
    <source>
        <dbReference type="ARBA" id="ARBA00022468"/>
    </source>
</evidence>
<organism evidence="5 6">
    <name type="scientific">Streptomyces yangpuensis</name>
    <dbReference type="NCBI Taxonomy" id="1648182"/>
    <lineage>
        <taxon>Bacteria</taxon>
        <taxon>Bacillati</taxon>
        <taxon>Actinomycetota</taxon>
        <taxon>Actinomycetes</taxon>
        <taxon>Kitasatosporales</taxon>
        <taxon>Streptomycetaceae</taxon>
        <taxon>Streptomyces</taxon>
    </lineage>
</organism>
<dbReference type="PANTHER" id="PTHR24113:SF12">
    <property type="entry name" value="RAN GTPASE-ACTIVATING PROTEIN 1"/>
    <property type="match status" value="1"/>
</dbReference>
<reference evidence="5" key="1">
    <citation type="submission" date="2022-08" db="EMBL/GenBank/DDBJ databases">
        <authorList>
            <person name="Tian L."/>
        </authorList>
    </citation>
    <scope>NUCLEOTIDE SEQUENCE</scope>
    <source>
        <strain evidence="5">CM253</strain>
    </source>
</reference>
<dbReference type="PANTHER" id="PTHR24113">
    <property type="entry name" value="RAN GTPASE-ACTIVATING PROTEIN 1"/>
    <property type="match status" value="1"/>
</dbReference>
<evidence type="ECO:0000313" key="5">
    <source>
        <dbReference type="EMBL" id="UUY45761.1"/>
    </source>
</evidence>
<dbReference type="SMART" id="SM00368">
    <property type="entry name" value="LRR_RI"/>
    <property type="match status" value="7"/>
</dbReference>
<accession>A0ABY5PP55</accession>
<keyword evidence="6" id="KW-1185">Reference proteome</keyword>
<sequence>MTQPTPVRCPAIEHPDLPPADPAGLDPLLARLAADRPVETDETFPLGTLRTDGRVDLCKQGLGPAGAARLLPAAAASPHATHLLLGTNAIGDTGARTLADALAANGRTTGGHTTGGHGLRTLYLGCNRIGPDGLGSLAGALADDTTVRALWLKRNPLFADGARTLAALLRRNTALRTLDLVNTGIGADGIRLLLDALLEREQPLERLFLGGNGLGPTAAPLLAALIRDAGVRELYAPANHLGDEGTAILAAAAADAAHPVRLGLGGNGIGAAGAHALAASLGGIEALDLGRTLSERSLGAPGNHPGDEGAYALAAALPGSPLRRLELRHTGLTGRGAKGLLAAVHDDSPLEYVGLGPGLPRRVKRSFSERLRPARAAHPDVRAIGSVYR</sequence>
<dbReference type="Gene3D" id="3.80.10.10">
    <property type="entry name" value="Ribonuclease Inhibitor"/>
    <property type="match status" value="4"/>
</dbReference>
<name>A0ABY5PP55_9ACTN</name>
<dbReference type="GeneID" id="95571853"/>
<dbReference type="Pfam" id="PF13516">
    <property type="entry name" value="LRR_6"/>
    <property type="match status" value="2"/>
</dbReference>
<dbReference type="InterPro" id="IPR027038">
    <property type="entry name" value="RanGap"/>
</dbReference>
<dbReference type="InterPro" id="IPR032675">
    <property type="entry name" value="LRR_dom_sf"/>
</dbReference>
<dbReference type="EMBL" id="CP102514">
    <property type="protein sequence ID" value="UUY45761.1"/>
    <property type="molecule type" value="Genomic_DNA"/>
</dbReference>
<dbReference type="SUPFAM" id="SSF52047">
    <property type="entry name" value="RNI-like"/>
    <property type="match status" value="1"/>
</dbReference>
<evidence type="ECO:0000256" key="3">
    <source>
        <dbReference type="ARBA" id="ARBA00022737"/>
    </source>
</evidence>
<keyword evidence="3" id="KW-0677">Repeat</keyword>
<proteinExistence type="predicted"/>
<evidence type="ECO:0000256" key="4">
    <source>
        <dbReference type="SAM" id="MobiDB-lite"/>
    </source>
</evidence>
<dbReference type="Proteomes" id="UP001057738">
    <property type="component" value="Chromosome"/>
</dbReference>
<gene>
    <name evidence="5" type="ORF">NRK68_00180</name>
</gene>
<feature type="region of interest" description="Disordered" evidence="4">
    <location>
        <begin position="1"/>
        <end position="25"/>
    </location>
</feature>
<keyword evidence="2" id="KW-0433">Leucine-rich repeat</keyword>
<dbReference type="RefSeq" id="WP_257854294.1">
    <property type="nucleotide sequence ID" value="NZ_CP102514.1"/>
</dbReference>
<evidence type="ECO:0000313" key="6">
    <source>
        <dbReference type="Proteomes" id="UP001057738"/>
    </source>
</evidence>
<keyword evidence="1" id="KW-0343">GTPase activation</keyword>
<protein>
    <submittedName>
        <fullName evidence="5">Gala protein</fullName>
    </submittedName>
</protein>